<sequence>MKIEITHYGHKASYEFEHEDVTLDDLVYHLDKLLKLTGYTFDGELEIVNEEE</sequence>
<organism evidence="1">
    <name type="scientific">uncultured Caudovirales phage</name>
    <dbReference type="NCBI Taxonomy" id="2100421"/>
    <lineage>
        <taxon>Viruses</taxon>
        <taxon>Duplodnaviria</taxon>
        <taxon>Heunggongvirae</taxon>
        <taxon>Uroviricota</taxon>
        <taxon>Caudoviricetes</taxon>
        <taxon>Peduoviridae</taxon>
        <taxon>Maltschvirus</taxon>
        <taxon>Maltschvirus maltsch</taxon>
    </lineage>
</organism>
<dbReference type="EMBL" id="LR798325">
    <property type="protein sequence ID" value="CAB5223912.1"/>
    <property type="molecule type" value="Genomic_DNA"/>
</dbReference>
<protein>
    <submittedName>
        <fullName evidence="1">Uncharacterized protein</fullName>
    </submittedName>
</protein>
<evidence type="ECO:0000313" key="1">
    <source>
        <dbReference type="EMBL" id="CAB5223912.1"/>
    </source>
</evidence>
<reference evidence="1" key="1">
    <citation type="submission" date="2020-05" db="EMBL/GenBank/DDBJ databases">
        <authorList>
            <person name="Chiriac C."/>
            <person name="Salcher M."/>
            <person name="Ghai R."/>
            <person name="Kavagutti S V."/>
        </authorList>
    </citation>
    <scope>NUCLEOTIDE SEQUENCE</scope>
</reference>
<name>A0A6J7X3R7_9CAUD</name>
<proteinExistence type="predicted"/>
<gene>
    <name evidence="1" type="ORF">UFOVP391_14</name>
</gene>
<accession>A0A6J7X3R7</accession>